<reference evidence="3 4" key="1">
    <citation type="submission" date="2024-03" db="EMBL/GenBank/DDBJ databases">
        <title>Aureococcus anophagefferens CCMP1851 and Kratosvirus quantuckense: Draft genome of a second virus-susceptible host strain in the model system.</title>
        <authorList>
            <person name="Chase E."/>
            <person name="Truchon A.R."/>
            <person name="Schepens W."/>
            <person name="Wilhelm S.W."/>
        </authorList>
    </citation>
    <scope>NUCLEOTIDE SEQUENCE [LARGE SCALE GENOMIC DNA]</scope>
    <source>
        <strain evidence="3 4">CCMP1851</strain>
    </source>
</reference>
<keyword evidence="4" id="KW-1185">Reference proteome</keyword>
<evidence type="ECO:0000313" key="4">
    <source>
        <dbReference type="Proteomes" id="UP001363151"/>
    </source>
</evidence>
<dbReference type="Proteomes" id="UP001363151">
    <property type="component" value="Unassembled WGS sequence"/>
</dbReference>
<feature type="compositionally biased region" description="Low complexity" evidence="1">
    <location>
        <begin position="340"/>
        <end position="353"/>
    </location>
</feature>
<accession>A0ABR1G0I3</accession>
<feature type="region of interest" description="Disordered" evidence="1">
    <location>
        <begin position="333"/>
        <end position="379"/>
    </location>
</feature>
<name>A0ABR1G0I3_AURAN</name>
<keyword evidence="2" id="KW-0732">Signal</keyword>
<protein>
    <submittedName>
        <fullName evidence="3">Uncharacterized protein</fullName>
    </submittedName>
</protein>
<organism evidence="3 4">
    <name type="scientific">Aureococcus anophagefferens</name>
    <name type="common">Harmful bloom alga</name>
    <dbReference type="NCBI Taxonomy" id="44056"/>
    <lineage>
        <taxon>Eukaryota</taxon>
        <taxon>Sar</taxon>
        <taxon>Stramenopiles</taxon>
        <taxon>Ochrophyta</taxon>
        <taxon>Pelagophyceae</taxon>
        <taxon>Pelagomonadales</taxon>
        <taxon>Pelagomonadaceae</taxon>
        <taxon>Aureococcus</taxon>
    </lineage>
</organism>
<evidence type="ECO:0000313" key="3">
    <source>
        <dbReference type="EMBL" id="KAK7242029.1"/>
    </source>
</evidence>
<feature type="chain" id="PRO_5045200760" evidence="2">
    <location>
        <begin position="17"/>
        <end position="379"/>
    </location>
</feature>
<evidence type="ECO:0000256" key="2">
    <source>
        <dbReference type="SAM" id="SignalP"/>
    </source>
</evidence>
<dbReference type="EMBL" id="JBBJCI010000151">
    <property type="protein sequence ID" value="KAK7242029.1"/>
    <property type="molecule type" value="Genomic_DNA"/>
</dbReference>
<sequence>MNKVILFLAAVGVAAALPACSGPDSTSFKLGKGASKLKCADFLASKKKCNKKGKDRGAKIKASLACPQACGACCGDSEEFFYGAKKKGKTCAALAAKEPGPREKVCKKKKGKKIDVKAKEACPAACGRCVPDDAAPTPRPAPRPTAPAPAEECEKAKKGFCAKASTQKCAKKKYADKCPRCGSCFLCRDDKKWRAKTDGLSCKRLAKKAGKRKDPAAYLKKLCKSRKGVDGAKMKVACPATCDALAETCDAPDETPTAAPTAAAANTTNTTAPAGAEAKVSTSLFMTGLSASDVNEDADVRAALKATIISLGGYDDVSNIVAESTSTRRRLQDTALTLKSTSSPSSTRTTSRPLGGPGGRWATGEDRRGRGERRVPPRA</sequence>
<feature type="signal peptide" evidence="2">
    <location>
        <begin position="1"/>
        <end position="16"/>
    </location>
</feature>
<feature type="region of interest" description="Disordered" evidence="1">
    <location>
        <begin position="256"/>
        <end position="276"/>
    </location>
</feature>
<evidence type="ECO:0000256" key="1">
    <source>
        <dbReference type="SAM" id="MobiDB-lite"/>
    </source>
</evidence>
<proteinExistence type="predicted"/>
<comment type="caution">
    <text evidence="3">The sequence shown here is derived from an EMBL/GenBank/DDBJ whole genome shotgun (WGS) entry which is preliminary data.</text>
</comment>
<feature type="compositionally biased region" description="Basic and acidic residues" evidence="1">
    <location>
        <begin position="363"/>
        <end position="379"/>
    </location>
</feature>
<gene>
    <name evidence="3" type="ORF">SO694_00018353</name>
</gene>